<comment type="caution">
    <text evidence="2">The sequence shown here is derived from an EMBL/GenBank/DDBJ whole genome shotgun (WGS) entry which is preliminary data.</text>
</comment>
<evidence type="ECO:0000256" key="1">
    <source>
        <dbReference type="SAM" id="SignalP"/>
    </source>
</evidence>
<protein>
    <recommendedName>
        <fullName evidence="4">Secreted protein</fullName>
    </recommendedName>
</protein>
<evidence type="ECO:0000313" key="3">
    <source>
        <dbReference type="Proteomes" id="UP001500827"/>
    </source>
</evidence>
<gene>
    <name evidence="2" type="ORF">GCM10022276_12930</name>
</gene>
<keyword evidence="3" id="KW-1185">Reference proteome</keyword>
<sequence length="186" mass="18816">MTKSTVRMLLAAAAAIVIAPSAVTAQGGDAALIASAQSAAPASVSAKATIMTADAKGAMQVVRKGTNGWTCMPDSPATPGPDPMCFDANAGKWAEAWIGHKTPPAGAVGVMYMLEGGTDASNVDPYATKPTAENAWVKTGPHVMIVGSKEVLSGYPSGAMPDTAAPYVMWAGTPYAHLMVPVGSKP</sequence>
<evidence type="ECO:0000313" key="2">
    <source>
        <dbReference type="EMBL" id="GAA3895264.1"/>
    </source>
</evidence>
<dbReference type="EMBL" id="BAABBM010000001">
    <property type="protein sequence ID" value="GAA3895264.1"/>
    <property type="molecule type" value="Genomic_DNA"/>
</dbReference>
<organism evidence="2 3">
    <name type="scientific">Sphingomonas limnosediminicola</name>
    <dbReference type="NCBI Taxonomy" id="940133"/>
    <lineage>
        <taxon>Bacteria</taxon>
        <taxon>Pseudomonadati</taxon>
        <taxon>Pseudomonadota</taxon>
        <taxon>Alphaproteobacteria</taxon>
        <taxon>Sphingomonadales</taxon>
        <taxon>Sphingomonadaceae</taxon>
        <taxon>Sphingomonas</taxon>
    </lineage>
</organism>
<keyword evidence="1" id="KW-0732">Signal</keyword>
<feature type="chain" id="PRO_5047124175" description="Secreted protein" evidence="1">
    <location>
        <begin position="26"/>
        <end position="186"/>
    </location>
</feature>
<dbReference type="Proteomes" id="UP001500827">
    <property type="component" value="Unassembled WGS sequence"/>
</dbReference>
<dbReference type="RefSeq" id="WP_344698855.1">
    <property type="nucleotide sequence ID" value="NZ_BAABBM010000001.1"/>
</dbReference>
<accession>A0ABP7LA59</accession>
<evidence type="ECO:0008006" key="4">
    <source>
        <dbReference type="Google" id="ProtNLM"/>
    </source>
</evidence>
<proteinExistence type="predicted"/>
<reference evidence="3" key="1">
    <citation type="journal article" date="2019" name="Int. J. Syst. Evol. Microbiol.">
        <title>The Global Catalogue of Microorganisms (GCM) 10K type strain sequencing project: providing services to taxonomists for standard genome sequencing and annotation.</title>
        <authorList>
            <consortium name="The Broad Institute Genomics Platform"/>
            <consortium name="The Broad Institute Genome Sequencing Center for Infectious Disease"/>
            <person name="Wu L."/>
            <person name="Ma J."/>
        </authorList>
    </citation>
    <scope>NUCLEOTIDE SEQUENCE [LARGE SCALE GENOMIC DNA]</scope>
    <source>
        <strain evidence="3">JCM 17543</strain>
    </source>
</reference>
<name>A0ABP7LA59_9SPHN</name>
<feature type="signal peptide" evidence="1">
    <location>
        <begin position="1"/>
        <end position="25"/>
    </location>
</feature>